<organism evidence="4 5">
    <name type="scientific">Fontibacillus panacisegetis</name>
    <dbReference type="NCBI Taxonomy" id="670482"/>
    <lineage>
        <taxon>Bacteria</taxon>
        <taxon>Bacillati</taxon>
        <taxon>Bacillota</taxon>
        <taxon>Bacilli</taxon>
        <taxon>Bacillales</taxon>
        <taxon>Paenibacillaceae</taxon>
        <taxon>Fontibacillus</taxon>
    </lineage>
</organism>
<protein>
    <submittedName>
        <fullName evidence="4">GerA spore germination protein</fullName>
    </submittedName>
</protein>
<evidence type="ECO:0000313" key="4">
    <source>
        <dbReference type="EMBL" id="SDF15471.1"/>
    </source>
</evidence>
<comment type="similarity">
    <text evidence="1">Belongs to the GerABKA family.</text>
</comment>
<evidence type="ECO:0000256" key="3">
    <source>
        <dbReference type="SAM" id="Phobius"/>
    </source>
</evidence>
<dbReference type="InterPro" id="IPR004995">
    <property type="entry name" value="Spore_Ger"/>
</dbReference>
<dbReference type="Pfam" id="PF03323">
    <property type="entry name" value="GerA"/>
    <property type="match status" value="1"/>
</dbReference>
<accession>A0A1G7IS24</accession>
<dbReference type="Proteomes" id="UP000198972">
    <property type="component" value="Unassembled WGS sequence"/>
</dbReference>
<dbReference type="PANTHER" id="PTHR22550:SF5">
    <property type="entry name" value="LEUCINE ZIPPER PROTEIN 4"/>
    <property type="match status" value="1"/>
</dbReference>
<dbReference type="GO" id="GO:0009847">
    <property type="term" value="P:spore germination"/>
    <property type="evidence" value="ECO:0007669"/>
    <property type="project" value="InterPro"/>
</dbReference>
<dbReference type="GO" id="GO:0016020">
    <property type="term" value="C:membrane"/>
    <property type="evidence" value="ECO:0007669"/>
    <property type="project" value="InterPro"/>
</dbReference>
<evidence type="ECO:0000256" key="1">
    <source>
        <dbReference type="ARBA" id="ARBA00005278"/>
    </source>
</evidence>
<feature type="transmembrane region" description="Helical" evidence="3">
    <location>
        <begin position="303"/>
        <end position="322"/>
    </location>
</feature>
<keyword evidence="5" id="KW-1185">Reference proteome</keyword>
<reference evidence="4 5" key="1">
    <citation type="submission" date="2016-10" db="EMBL/GenBank/DDBJ databases">
        <authorList>
            <person name="de Groot N.N."/>
        </authorList>
    </citation>
    <scope>NUCLEOTIDE SEQUENCE [LARGE SCALE GENOMIC DNA]</scope>
    <source>
        <strain evidence="4 5">DSM 28129</strain>
    </source>
</reference>
<dbReference type="AlphaFoldDB" id="A0A1G7IS24"/>
<dbReference type="PANTHER" id="PTHR22550">
    <property type="entry name" value="SPORE GERMINATION PROTEIN"/>
    <property type="match status" value="1"/>
</dbReference>
<keyword evidence="3" id="KW-0812">Transmembrane</keyword>
<proteinExistence type="inferred from homology"/>
<dbReference type="InterPro" id="IPR050768">
    <property type="entry name" value="UPF0353/GerABKA_families"/>
</dbReference>
<sequence>MTLNENDHSNTTASPDDLQIDTAFLRSYFQKSADVVVHEFNVTGSEHDEQMITLVYCLGMSDVTQINQFVLPRFDALFQDFPHPKTSDITMNRHLPFTPLQEKDLLHEISYYVYSGSLIVYFGALQAFFRLDIASPPARSPDEPLTEASIKGARDGFTEDLSTNIALLRKRLRSHSLCVETYVKGKRGETSVALIYIEDIINSDILYEIRKRLDEINIDAIIGTSFIESVITGSSHRAYFPLTDYSGRPDFVTSALLNGKFAVFVEGSPMGIIAPITLTNLLSSPEDSSTVYYLQIVQKFLRLFGLCIALFLPGFYIALTSFNLEQIPLPLLATISNSRHGLPFPIPLETFMMLFLFEIFNEAGRRLPKALGQTVTVVGGLIIGDAAIRSGITSPTIIVTVAITIVSASTLINQTLSGTTSQIRLIILIASSVLGMFGFLISAIAVVFYIASLENYGVPYLSPFSPFRKNDLFFSLFKKPELKQIKRPQIMRTNDDTKGGNNP</sequence>
<gene>
    <name evidence="4" type="ORF">SAMN04488542_106116</name>
</gene>
<evidence type="ECO:0000313" key="5">
    <source>
        <dbReference type="Proteomes" id="UP000198972"/>
    </source>
</evidence>
<feature type="transmembrane region" description="Helical" evidence="3">
    <location>
        <begin position="394"/>
        <end position="413"/>
    </location>
</feature>
<dbReference type="OrthoDB" id="1726708at2"/>
<keyword evidence="2 3" id="KW-0472">Membrane</keyword>
<dbReference type="EMBL" id="FNBG01000006">
    <property type="protein sequence ID" value="SDF15471.1"/>
    <property type="molecule type" value="Genomic_DNA"/>
</dbReference>
<dbReference type="STRING" id="670482.SAMN04488542_106116"/>
<keyword evidence="3" id="KW-1133">Transmembrane helix</keyword>
<name>A0A1G7IS24_9BACL</name>
<dbReference type="RefSeq" id="WP_091228112.1">
    <property type="nucleotide sequence ID" value="NZ_FNBG01000006.1"/>
</dbReference>
<dbReference type="PIRSF" id="PIRSF005690">
    <property type="entry name" value="GerBA"/>
    <property type="match status" value="1"/>
</dbReference>
<evidence type="ECO:0000256" key="2">
    <source>
        <dbReference type="ARBA" id="ARBA00023136"/>
    </source>
</evidence>
<feature type="transmembrane region" description="Helical" evidence="3">
    <location>
        <begin position="425"/>
        <end position="451"/>
    </location>
</feature>